<keyword evidence="1" id="KW-0812">Transmembrane</keyword>
<feature type="chain" id="PRO_5026812706" description="Glycosyltransferase RgtA/B/C/D-like domain-containing protein" evidence="2">
    <location>
        <begin position="23"/>
        <end position="531"/>
    </location>
</feature>
<feature type="transmembrane region" description="Helical" evidence="1">
    <location>
        <begin position="91"/>
        <end position="109"/>
    </location>
</feature>
<feature type="transmembrane region" description="Helical" evidence="1">
    <location>
        <begin position="370"/>
        <end position="389"/>
    </location>
</feature>
<dbReference type="AlphaFoldDB" id="A0A6J4MVE8"/>
<feature type="signal peptide" evidence="2">
    <location>
        <begin position="1"/>
        <end position="22"/>
    </location>
</feature>
<accession>A0A6J4MVE8</accession>
<feature type="transmembrane region" description="Helical" evidence="1">
    <location>
        <begin position="202"/>
        <end position="221"/>
    </location>
</feature>
<keyword evidence="2" id="KW-0732">Signal</keyword>
<feature type="transmembrane region" description="Helical" evidence="1">
    <location>
        <begin position="271"/>
        <end position="302"/>
    </location>
</feature>
<gene>
    <name evidence="3" type="ORF">AVDCRST_MAG68-5444</name>
</gene>
<feature type="transmembrane region" description="Helical" evidence="1">
    <location>
        <begin position="347"/>
        <end position="364"/>
    </location>
</feature>
<protein>
    <recommendedName>
        <fullName evidence="4">Glycosyltransferase RgtA/B/C/D-like domain-containing protein</fullName>
    </recommendedName>
</protein>
<evidence type="ECO:0000256" key="2">
    <source>
        <dbReference type="SAM" id="SignalP"/>
    </source>
</evidence>
<name>A0A6J4MVE8_9BACT</name>
<reference evidence="3" key="1">
    <citation type="submission" date="2020-02" db="EMBL/GenBank/DDBJ databases">
        <authorList>
            <person name="Meier V. D."/>
        </authorList>
    </citation>
    <scope>NUCLEOTIDE SEQUENCE</scope>
    <source>
        <strain evidence="3">AVDCRST_MAG68</strain>
    </source>
</reference>
<keyword evidence="1" id="KW-0472">Membrane</keyword>
<evidence type="ECO:0000313" key="3">
    <source>
        <dbReference type="EMBL" id="CAA9367711.1"/>
    </source>
</evidence>
<organism evidence="3">
    <name type="scientific">uncultured Gemmatimonadota bacterium</name>
    <dbReference type="NCBI Taxonomy" id="203437"/>
    <lineage>
        <taxon>Bacteria</taxon>
        <taxon>Pseudomonadati</taxon>
        <taxon>Gemmatimonadota</taxon>
        <taxon>environmental samples</taxon>
    </lineage>
</organism>
<feature type="transmembrane region" description="Helical" evidence="1">
    <location>
        <begin position="314"/>
        <end position="335"/>
    </location>
</feature>
<sequence length="531" mass="56639">MTPFWPAAAAVLLLTFASRALPALVVANPGARGFDALFHLFYIDAIRERGSEAFHTLPRCTPHSAQIAYPWGMHWLLARLPRRALLVVEPLWGGIVDSLLLLVLFAVGARAGLDDAALLVAGLLAATSPLLLSARPLRSFEITARGFGELLFAAGSGAMLFGFLGNPLWYGAAVLCFAALALSSKFALQALFLVWVPLGAWFGSWTLALLPFAAVAAAYGLSGGHYHRVLVSHLRYLHYYAREMQWQHGSLAGPLARLRGLRSALGDPRRLALWAFEVSSGPAATFLVQAPALWLVVAAWAVHGAPPAGGGDPAAARFLAPWAIAPVFLMVAISLPGLRFLGEAHRYVNFAVLPFSLLAASALADAPREWAMAGLVTVLSLHLVMDLAYTAAFVRTKAGAGTDPHWAELVRALNAEPGPRSVLAVPLHLARRVASETHHLADAGPGPTTPASIAAARLLWVGHHPFPNPDLQMLRARLGYDTAVIDKRAVRGGAGGRRAPEYPTGDFRALYENERYLVIDLSARAAGVGTG</sequence>
<feature type="transmembrane region" description="Helical" evidence="1">
    <location>
        <begin position="116"/>
        <end position="134"/>
    </location>
</feature>
<keyword evidence="1" id="KW-1133">Transmembrane helix</keyword>
<proteinExistence type="predicted"/>
<evidence type="ECO:0000256" key="1">
    <source>
        <dbReference type="SAM" id="Phobius"/>
    </source>
</evidence>
<evidence type="ECO:0008006" key="4">
    <source>
        <dbReference type="Google" id="ProtNLM"/>
    </source>
</evidence>
<dbReference type="EMBL" id="CADCTW010000230">
    <property type="protein sequence ID" value="CAA9367711.1"/>
    <property type="molecule type" value="Genomic_DNA"/>
</dbReference>